<evidence type="ECO:0000256" key="1">
    <source>
        <dbReference type="SAM" id="MobiDB-lite"/>
    </source>
</evidence>
<proteinExistence type="predicted"/>
<reference evidence="3" key="1">
    <citation type="submission" date="2016-10" db="EMBL/GenBank/DDBJ databases">
        <authorList>
            <person name="Varghese N."/>
            <person name="Submissions S."/>
        </authorList>
    </citation>
    <scope>NUCLEOTIDE SEQUENCE [LARGE SCALE GENOMIC DNA]</scope>
    <source>
        <strain evidence="3">OR362-8,ATCC BAA-1266,JCM 13504</strain>
    </source>
</reference>
<evidence type="ECO:0000313" key="2">
    <source>
        <dbReference type="EMBL" id="SFQ79929.1"/>
    </source>
</evidence>
<dbReference type="EMBL" id="FOXS01000008">
    <property type="protein sequence ID" value="SFQ79929.1"/>
    <property type="molecule type" value="Genomic_DNA"/>
</dbReference>
<accession>A0A1I6BG72</accession>
<keyword evidence="3" id="KW-1185">Reference proteome</keyword>
<sequence>MKTLLLRAACGFTLIMNPWAQKCAAQVPHLGLRPPSTKTQDPGGAPLSLPATSPWIVAGAQLGYKFAGNDDFADGLVASGRAQFYALDFVGQAAGLSLPLIGNISKLTTNAKNTDPDRVISELLTTSQGLNFGLYPCYEMNQGSKIATRFTLYGSGVYKLNTARATADSSLVYLNQGRFSMGLGVDVFPKEKANEMNLPLSFSVEPVVTVVKRKDYERVTGFTNKNLFSLELTGVLPIGRNTGLLAQMAVADQGPTVWRVGLLIVTGSGTGTGNQPGANGGHEKKPWETGKQGGAPATEGTQYLSAIVKGRVVNATGAVLKAQPLSIIPHVDPTDLTTYSGTAITNLSGNEVVTDANGEFTTTIIIKDEQYADKARDIYLHILNSDKAELKFKPNFVKFTVNKDGIPPKNSVADLGNISAL</sequence>
<feature type="compositionally biased region" description="Gly residues" evidence="1">
    <location>
        <begin position="269"/>
        <end position="280"/>
    </location>
</feature>
<dbReference type="RefSeq" id="WP_143080357.1">
    <property type="nucleotide sequence ID" value="NZ_FOXS01000008.1"/>
</dbReference>
<dbReference type="AlphaFoldDB" id="A0A1I6BG72"/>
<name>A0A1I6BG72_HYMAR</name>
<feature type="region of interest" description="Disordered" evidence="1">
    <location>
        <begin position="269"/>
        <end position="295"/>
    </location>
</feature>
<gene>
    <name evidence="2" type="ORF">SAMN04515668_4517</name>
</gene>
<dbReference type="Proteomes" id="UP000199029">
    <property type="component" value="Unassembled WGS sequence"/>
</dbReference>
<organism evidence="2 3">
    <name type="scientific">Hymenobacter arizonensis</name>
    <name type="common">Siccationidurans arizonensis</name>
    <dbReference type="NCBI Taxonomy" id="1227077"/>
    <lineage>
        <taxon>Bacteria</taxon>
        <taxon>Pseudomonadati</taxon>
        <taxon>Bacteroidota</taxon>
        <taxon>Cytophagia</taxon>
        <taxon>Cytophagales</taxon>
        <taxon>Hymenobacteraceae</taxon>
        <taxon>Hymenobacter</taxon>
    </lineage>
</organism>
<evidence type="ECO:0000313" key="3">
    <source>
        <dbReference type="Proteomes" id="UP000199029"/>
    </source>
</evidence>
<protein>
    <submittedName>
        <fullName evidence="2">Uncharacterized protein</fullName>
    </submittedName>
</protein>
<dbReference type="STRING" id="1227077.SAMN04515668_4517"/>